<dbReference type="Pfam" id="PF13604">
    <property type="entry name" value="AAA_30"/>
    <property type="match status" value="1"/>
</dbReference>
<evidence type="ECO:0000313" key="5">
    <source>
        <dbReference type="Proteomes" id="UP000437709"/>
    </source>
</evidence>
<feature type="domain" description="TrwC relaxase" evidence="3">
    <location>
        <begin position="10"/>
        <end position="364"/>
    </location>
</feature>
<dbReference type="InterPro" id="IPR014862">
    <property type="entry name" value="TrwC"/>
</dbReference>
<gene>
    <name evidence="4" type="ORF">GB881_02700</name>
</gene>
<name>A0A6N7EGZ1_9MICO</name>
<keyword evidence="5" id="KW-1185">Reference proteome</keyword>
<dbReference type="Proteomes" id="UP000437709">
    <property type="component" value="Unassembled WGS sequence"/>
</dbReference>
<dbReference type="CDD" id="cd17933">
    <property type="entry name" value="DEXSc_RecD-like"/>
    <property type="match status" value="1"/>
</dbReference>
<dbReference type="CDD" id="cd18809">
    <property type="entry name" value="SF1_C_RecD"/>
    <property type="match status" value="1"/>
</dbReference>
<dbReference type="Gene3D" id="2.30.30.940">
    <property type="match status" value="1"/>
</dbReference>
<evidence type="ECO:0000256" key="2">
    <source>
        <dbReference type="ARBA" id="ARBA00022840"/>
    </source>
</evidence>
<dbReference type="EMBL" id="WHPC01000005">
    <property type="protein sequence ID" value="MPV35967.1"/>
    <property type="molecule type" value="Genomic_DNA"/>
</dbReference>
<dbReference type="SUPFAM" id="SSF52540">
    <property type="entry name" value="P-loop containing nucleoside triphosphate hydrolases"/>
    <property type="match status" value="2"/>
</dbReference>
<dbReference type="Gene3D" id="3.40.50.300">
    <property type="entry name" value="P-loop containing nucleotide triphosphate hydrolases"/>
    <property type="match status" value="2"/>
</dbReference>
<evidence type="ECO:0000256" key="1">
    <source>
        <dbReference type="ARBA" id="ARBA00022741"/>
    </source>
</evidence>
<dbReference type="InterPro" id="IPR050534">
    <property type="entry name" value="Coronavir_polyprotein_1ab"/>
</dbReference>
<reference evidence="4 5" key="1">
    <citation type="submission" date="2019-10" db="EMBL/GenBank/DDBJ databases">
        <title>Georgenia wutianyii sp. nov. and Georgenia yuyongxinii sp. nov. isolated from plateau pika (Ochotona curzoniae) in the Qinghai-Tibet plateau of China.</title>
        <authorList>
            <person name="Tian Z."/>
        </authorList>
    </citation>
    <scope>NUCLEOTIDE SEQUENCE [LARGE SCALE GENOMIC DNA]</scope>
    <source>
        <strain evidence="4 5">JCM 19765</strain>
    </source>
</reference>
<organism evidence="4 5">
    <name type="scientific">Georgenia subflava</name>
    <dbReference type="NCBI Taxonomy" id="1622177"/>
    <lineage>
        <taxon>Bacteria</taxon>
        <taxon>Bacillati</taxon>
        <taxon>Actinomycetota</taxon>
        <taxon>Actinomycetes</taxon>
        <taxon>Micrococcales</taxon>
        <taxon>Bogoriellaceae</taxon>
        <taxon>Georgenia</taxon>
    </lineage>
</organism>
<dbReference type="PANTHER" id="PTHR43788:SF6">
    <property type="entry name" value="DNA HELICASE B"/>
    <property type="match status" value="1"/>
</dbReference>
<keyword evidence="1" id="KW-0547">Nucleotide-binding</keyword>
<dbReference type="GO" id="GO:0003678">
    <property type="term" value="F:DNA helicase activity"/>
    <property type="evidence" value="ECO:0007669"/>
    <property type="project" value="UniProtKB-ARBA"/>
</dbReference>
<evidence type="ECO:0000259" key="3">
    <source>
        <dbReference type="Pfam" id="PF08751"/>
    </source>
</evidence>
<dbReference type="SUPFAM" id="SSF55464">
    <property type="entry name" value="Origin of replication-binding domain, RBD-like"/>
    <property type="match status" value="1"/>
</dbReference>
<comment type="caution">
    <text evidence="4">The sequence shown here is derived from an EMBL/GenBank/DDBJ whole genome shotgun (WGS) entry which is preliminary data.</text>
</comment>
<accession>A0A6N7EGZ1</accession>
<evidence type="ECO:0000313" key="4">
    <source>
        <dbReference type="EMBL" id="MPV35967.1"/>
    </source>
</evidence>
<dbReference type="PANTHER" id="PTHR43788">
    <property type="entry name" value="DNA2/NAM7 HELICASE FAMILY MEMBER"/>
    <property type="match status" value="1"/>
</dbReference>
<sequence length="1177" mass="127643">MTVSMRVMSAGDGYAYLLRTVVTGDGNTTRLTAMTRYYTEEGTPPGIWMGSGVSQFGAGELLPGMTVTPEQLQTLMGKGADPLTGDQLGRPYRRPASVEERTTRRVAKLDRGVPSEEFDAVAARITAEEIKRGPMAAVAGFDLTFSVPKSVSVLWAVADAGTQEQIVEAHHAAVAQVIDFLEREVAATRVGTNGIAQVEVLGVAATAFDHYDSRANDPQLHTHVVVSNKVRTAVDGKWRTLDSRALHHAVVALSEYYNAVLADRLTGTFGLSWDQRGARGEARNPTWEIVGVSDELIAEFSSRSRAIDIATEELAQEYMSAHHGRRPPDALAIRMRARATLETRPEKSVYSLADLTGHWRERAEPLLGEDPTGWGRRLTLTSTSPVFRADNVPDDVIGVAGTRVVAAVAEKRSTWRHWNLWAEASRQTMGWRFATVEDREAIVAAVTEAAADRSVMLTPPELTPTPECALRADGESAFCHRHEAFMSSQQILAMEDRLLHRAEETTAPALPAALLRQAVTVPHDGVTLTPQQASALEAVATSSRQVDVLVGPAGAGKTTAMRALRAAWTAQHGGGSVVGLAPSAAAAQVLAEDLGITTENTAKWLYEHDHGRANFRRGQLVIVDEATLASTRTLDRLTGLAEQAGAKVLLVGDWAQLQSVDAGGAFAMLVNARGQDIPELTEVHRFTHEWEQHASLELRRGEVDVIDTYAGHDRLREGSTTEMIDVAYGSWRDDLAAGRSSILVTDSAESVRQLNERARAERVHDGQTSTGREAMLANEARCSVGDIVITRRNNRRLRTSRTGWVRNGDRWQVTGVRGDGSIEVRRAARQLGATVILPADYVAENVDLGYAVTAHRAQGMTVDTSHVVVSGSTTRENLYVAMTRGRETNIAYVPLDRPDDAHVPPERGEISARTVLFGVLHHTGLELSAHQTITDEQNKWTGIAQVAAEYDHIATTAQRERWQALVQDALTGAGRMTESDVEAAIASDAFGALAAELRRAEANRYDVAALLSRVIAERTLLDADDTTAVLSYRVAQAAPRPVGSGEGDLIAGLVPEVLGPVPPDVRAALDARRDLIEARAAELAETAVRVRAPWVQRIGDPPLGASDRARWKRQLAIVAAHRERYDITSRDPLGTTLDDQDQRHDAVHAIAALRRARALSNAPMPNVPSAFAASLAR</sequence>
<dbReference type="InterPro" id="IPR027417">
    <property type="entry name" value="P-loop_NTPase"/>
</dbReference>
<dbReference type="RefSeq" id="WP_152193250.1">
    <property type="nucleotide sequence ID" value="NZ_VUKD01000001.1"/>
</dbReference>
<keyword evidence="2" id="KW-0067">ATP-binding</keyword>
<dbReference type="AlphaFoldDB" id="A0A6N7EGZ1"/>
<dbReference type="Pfam" id="PF08751">
    <property type="entry name" value="TrwC"/>
    <property type="match status" value="1"/>
</dbReference>
<dbReference type="GO" id="GO:0005524">
    <property type="term" value="F:ATP binding"/>
    <property type="evidence" value="ECO:0007669"/>
    <property type="project" value="UniProtKB-KW"/>
</dbReference>
<protein>
    <submittedName>
        <fullName evidence="4">Relaxase domain-containing protein</fullName>
    </submittedName>
</protein>
<proteinExistence type="predicted"/>
<dbReference type="NCBIfam" id="NF041492">
    <property type="entry name" value="MobF"/>
    <property type="match status" value="1"/>
</dbReference>